<dbReference type="EMBL" id="BSYB01000127">
    <property type="protein sequence ID" value="GMG55389.1"/>
    <property type="molecule type" value="Genomic_DNA"/>
</dbReference>
<name>A0ABQ6LK70_ASPOZ</name>
<evidence type="ECO:0000313" key="3">
    <source>
        <dbReference type="Proteomes" id="UP001165189"/>
    </source>
</evidence>
<evidence type="ECO:0000256" key="1">
    <source>
        <dbReference type="SAM" id="Coils"/>
    </source>
</evidence>
<comment type="caution">
    <text evidence="2">The sequence shown here is derived from an EMBL/GenBank/DDBJ whole genome shotgun (WGS) entry which is preliminary data.</text>
</comment>
<accession>A0ABQ6LK70</accession>
<evidence type="ECO:0000313" key="2">
    <source>
        <dbReference type="EMBL" id="GMG55389.1"/>
    </source>
</evidence>
<protein>
    <submittedName>
        <fullName evidence="2">Unnamed protein product</fullName>
    </submittedName>
</protein>
<proteinExistence type="predicted"/>
<dbReference type="Proteomes" id="UP001165189">
    <property type="component" value="Unassembled WGS sequence"/>
</dbReference>
<keyword evidence="3" id="KW-1185">Reference proteome</keyword>
<feature type="coiled-coil region" evidence="1">
    <location>
        <begin position="266"/>
        <end position="293"/>
    </location>
</feature>
<keyword evidence="1" id="KW-0175">Coiled coil</keyword>
<organism evidence="2 3">
    <name type="scientific">Aspergillus oryzae var. brunneus</name>
    <dbReference type="NCBI Taxonomy" id="332754"/>
    <lineage>
        <taxon>Eukaryota</taxon>
        <taxon>Fungi</taxon>
        <taxon>Dikarya</taxon>
        <taxon>Ascomycota</taxon>
        <taxon>Pezizomycotina</taxon>
        <taxon>Eurotiomycetes</taxon>
        <taxon>Eurotiomycetidae</taxon>
        <taxon>Eurotiales</taxon>
        <taxon>Aspergillaceae</taxon>
        <taxon>Aspergillus</taxon>
        <taxon>Aspergillus subgen. Circumdati</taxon>
    </lineage>
</organism>
<sequence length="300" mass="34552">MDEESNSITRLEIGWMPNPFLELPRILRQIIDISTTIEIPEIYLPQDISNKEVPYNGDINKEKQSWTLVDPLNSTQQVTFYSQETNKIRMWSQQMLNKLAYHPLNMFLRCLLSYIEPRLQFVYSYRRGIVPSWWPRTIEFDGKSTYNKAGFRVIHAMDAINFHDDLVALERKILYSILFVRQSEELCRGDLSGTGSEAKVAIGRKVAQRAPTNSATEPNSIRQFNGVSHPSICARGTVKRSYYILLGADGQGNFFHSVSQSMNIDNLRLSAAVESFRQEVSRVEEQRSAYQSQVQTELEQ</sequence>
<reference evidence="2" key="1">
    <citation type="submission" date="2023-04" db="EMBL/GenBank/DDBJ databases">
        <title>Aspergillus oryzae var. brunneus NBRC 4377.</title>
        <authorList>
            <person name="Ichikawa N."/>
            <person name="Sato H."/>
            <person name="Tonouchi N."/>
        </authorList>
    </citation>
    <scope>NUCLEOTIDE SEQUENCE</scope>
    <source>
        <strain evidence="2">NBRC 4377</strain>
    </source>
</reference>
<gene>
    <name evidence="2" type="ORF">Aory05_001355100</name>
</gene>